<comment type="similarity">
    <text evidence="1">Belongs to the adrenodoxin/putidaredoxin family.</text>
</comment>
<dbReference type="EMBL" id="FWFN01000001">
    <property type="protein sequence ID" value="SLN18627.1"/>
    <property type="molecule type" value="Genomic_DNA"/>
</dbReference>
<dbReference type="InterPro" id="IPR036010">
    <property type="entry name" value="2Fe-2S_ferredoxin-like_sf"/>
</dbReference>
<comment type="cofactor">
    <cofactor evidence="6">
        <name>[2Fe-2S] cluster</name>
        <dbReference type="ChEBI" id="CHEBI:190135"/>
    </cofactor>
</comment>
<dbReference type="PANTHER" id="PTHR23426:SF65">
    <property type="entry name" value="FERREDOXIN-2, MITOCHONDRIAL"/>
    <property type="match status" value="1"/>
</dbReference>
<keyword evidence="3" id="KW-0479">Metal-binding</keyword>
<proteinExistence type="inferred from homology"/>
<dbReference type="PRINTS" id="PR00355">
    <property type="entry name" value="ADRENODOXIN"/>
</dbReference>
<accession>A0A1X6YEF0</accession>
<organism evidence="8 9">
    <name type="scientific">Pseudooceanicola marinus</name>
    <dbReference type="NCBI Taxonomy" id="396013"/>
    <lineage>
        <taxon>Bacteria</taxon>
        <taxon>Pseudomonadati</taxon>
        <taxon>Pseudomonadota</taxon>
        <taxon>Alphaproteobacteria</taxon>
        <taxon>Rhodobacterales</taxon>
        <taxon>Paracoccaceae</taxon>
        <taxon>Pseudooceanicola</taxon>
    </lineage>
</organism>
<sequence length="107" mass="11432">MTRIVFRTSEGDDHPVEVEPGTSLMLAAISNGLDGIVGECGGSAMCATCHVYIAEEDDSRVPPRAPIEDDMLESAADEVTARSRLGCQIPVTPEMDGMVVQMPSCQY</sequence>
<evidence type="ECO:0000313" key="9">
    <source>
        <dbReference type="Proteomes" id="UP000193963"/>
    </source>
</evidence>
<dbReference type="Gene3D" id="3.10.20.30">
    <property type="match status" value="1"/>
</dbReference>
<gene>
    <name evidence="8" type="primary">camB</name>
    <name evidence="8" type="ORF">PSM7751_00604</name>
</gene>
<keyword evidence="9" id="KW-1185">Reference proteome</keyword>
<dbReference type="InterPro" id="IPR018298">
    <property type="entry name" value="Adrenodoxin_Fe-S_BS"/>
</dbReference>
<evidence type="ECO:0000313" key="8">
    <source>
        <dbReference type="EMBL" id="SLN18627.1"/>
    </source>
</evidence>
<dbReference type="OrthoDB" id="9799640at2"/>
<evidence type="ECO:0000256" key="3">
    <source>
        <dbReference type="ARBA" id="ARBA00022723"/>
    </source>
</evidence>
<evidence type="ECO:0000256" key="5">
    <source>
        <dbReference type="ARBA" id="ARBA00023014"/>
    </source>
</evidence>
<dbReference type="PANTHER" id="PTHR23426">
    <property type="entry name" value="FERREDOXIN/ADRENODOXIN"/>
    <property type="match status" value="1"/>
</dbReference>
<dbReference type="RefSeq" id="WP_085886482.1">
    <property type="nucleotide sequence ID" value="NZ_FWFN01000001.1"/>
</dbReference>
<dbReference type="PROSITE" id="PS00814">
    <property type="entry name" value="ADX"/>
    <property type="match status" value="1"/>
</dbReference>
<evidence type="ECO:0000256" key="4">
    <source>
        <dbReference type="ARBA" id="ARBA00023004"/>
    </source>
</evidence>
<dbReference type="GO" id="GO:0051537">
    <property type="term" value="F:2 iron, 2 sulfur cluster binding"/>
    <property type="evidence" value="ECO:0007669"/>
    <property type="project" value="UniProtKB-KW"/>
</dbReference>
<evidence type="ECO:0000256" key="6">
    <source>
        <dbReference type="ARBA" id="ARBA00034078"/>
    </source>
</evidence>
<dbReference type="Proteomes" id="UP000193963">
    <property type="component" value="Unassembled WGS sequence"/>
</dbReference>
<dbReference type="SUPFAM" id="SSF54292">
    <property type="entry name" value="2Fe-2S ferredoxin-like"/>
    <property type="match status" value="1"/>
</dbReference>
<dbReference type="InterPro" id="IPR001041">
    <property type="entry name" value="2Fe-2S_ferredoxin-type"/>
</dbReference>
<name>A0A1X6YEF0_9RHOB</name>
<dbReference type="GO" id="GO:0140647">
    <property type="term" value="P:P450-containing electron transport chain"/>
    <property type="evidence" value="ECO:0007669"/>
    <property type="project" value="InterPro"/>
</dbReference>
<keyword evidence="5" id="KW-0411">Iron-sulfur</keyword>
<dbReference type="CDD" id="cd00207">
    <property type="entry name" value="fer2"/>
    <property type="match status" value="1"/>
</dbReference>
<reference evidence="8 9" key="1">
    <citation type="submission" date="2017-03" db="EMBL/GenBank/DDBJ databases">
        <authorList>
            <person name="Afonso C.L."/>
            <person name="Miller P.J."/>
            <person name="Scott M.A."/>
            <person name="Spackman E."/>
            <person name="Goraichik I."/>
            <person name="Dimitrov K.M."/>
            <person name="Suarez D.L."/>
            <person name="Swayne D.E."/>
        </authorList>
    </citation>
    <scope>NUCLEOTIDE SEQUENCE [LARGE SCALE GENOMIC DNA]</scope>
    <source>
        <strain evidence="8 9">CECT 7751</strain>
    </source>
</reference>
<dbReference type="InterPro" id="IPR001055">
    <property type="entry name" value="Adrenodoxin-like"/>
</dbReference>
<dbReference type="Pfam" id="PF00111">
    <property type="entry name" value="Fer2"/>
    <property type="match status" value="1"/>
</dbReference>
<feature type="domain" description="2Fe-2S ferredoxin-type" evidence="7">
    <location>
        <begin position="2"/>
        <end position="106"/>
    </location>
</feature>
<dbReference type="GO" id="GO:0046872">
    <property type="term" value="F:metal ion binding"/>
    <property type="evidence" value="ECO:0007669"/>
    <property type="project" value="UniProtKB-KW"/>
</dbReference>
<dbReference type="PROSITE" id="PS51085">
    <property type="entry name" value="2FE2S_FER_2"/>
    <property type="match status" value="1"/>
</dbReference>
<keyword evidence="2" id="KW-0001">2Fe-2S</keyword>
<evidence type="ECO:0000259" key="7">
    <source>
        <dbReference type="PROSITE" id="PS51085"/>
    </source>
</evidence>
<dbReference type="AlphaFoldDB" id="A0A1X6YEF0"/>
<evidence type="ECO:0000256" key="2">
    <source>
        <dbReference type="ARBA" id="ARBA00022714"/>
    </source>
</evidence>
<keyword evidence="4" id="KW-0408">Iron</keyword>
<protein>
    <submittedName>
        <fullName evidence="8">Putidaredoxin</fullName>
    </submittedName>
</protein>
<evidence type="ECO:0000256" key="1">
    <source>
        <dbReference type="ARBA" id="ARBA00010914"/>
    </source>
</evidence>
<dbReference type="InterPro" id="IPR012675">
    <property type="entry name" value="Beta-grasp_dom_sf"/>
</dbReference>
<dbReference type="GO" id="GO:0009055">
    <property type="term" value="F:electron transfer activity"/>
    <property type="evidence" value="ECO:0007669"/>
    <property type="project" value="TreeGrafter"/>
</dbReference>